<evidence type="ECO:0000313" key="3">
    <source>
        <dbReference type="Proteomes" id="UP001281761"/>
    </source>
</evidence>
<protein>
    <submittedName>
        <fullName evidence="2">Uncharacterized protein</fullName>
    </submittedName>
</protein>
<comment type="caution">
    <text evidence="2">The sequence shown here is derived from an EMBL/GenBank/DDBJ whole genome shotgun (WGS) entry which is preliminary data.</text>
</comment>
<feature type="region of interest" description="Disordered" evidence="1">
    <location>
        <begin position="1325"/>
        <end position="1367"/>
    </location>
</feature>
<proteinExistence type="predicted"/>
<gene>
    <name evidence="2" type="ORF">BLNAU_9556</name>
</gene>
<dbReference type="EMBL" id="JARBJD010000066">
    <property type="protein sequence ID" value="KAK2955509.1"/>
    <property type="molecule type" value="Genomic_DNA"/>
</dbReference>
<name>A0ABQ9XVK2_9EUKA</name>
<keyword evidence="3" id="KW-1185">Reference proteome</keyword>
<organism evidence="2 3">
    <name type="scientific">Blattamonas nauphoetae</name>
    <dbReference type="NCBI Taxonomy" id="2049346"/>
    <lineage>
        <taxon>Eukaryota</taxon>
        <taxon>Metamonada</taxon>
        <taxon>Preaxostyla</taxon>
        <taxon>Oxymonadida</taxon>
        <taxon>Blattamonas</taxon>
    </lineage>
</organism>
<reference evidence="2 3" key="1">
    <citation type="journal article" date="2022" name="bioRxiv">
        <title>Genomics of Preaxostyla Flagellates Illuminates Evolutionary Transitions and the Path Towards Mitochondrial Loss.</title>
        <authorList>
            <person name="Novak L.V.F."/>
            <person name="Treitli S.C."/>
            <person name="Pyrih J."/>
            <person name="Halakuc P."/>
            <person name="Pipaliya S.V."/>
            <person name="Vacek V."/>
            <person name="Brzon O."/>
            <person name="Soukal P."/>
            <person name="Eme L."/>
            <person name="Dacks J.B."/>
            <person name="Karnkowska A."/>
            <person name="Elias M."/>
            <person name="Hampl V."/>
        </authorList>
    </citation>
    <scope>NUCLEOTIDE SEQUENCE [LARGE SCALE GENOMIC DNA]</scope>
    <source>
        <strain evidence="2">NAU3</strain>
        <tissue evidence="2">Gut</tissue>
    </source>
</reference>
<feature type="compositionally biased region" description="Polar residues" evidence="1">
    <location>
        <begin position="1355"/>
        <end position="1367"/>
    </location>
</feature>
<evidence type="ECO:0000313" key="2">
    <source>
        <dbReference type="EMBL" id="KAK2955509.1"/>
    </source>
</evidence>
<evidence type="ECO:0000256" key="1">
    <source>
        <dbReference type="SAM" id="MobiDB-lite"/>
    </source>
</evidence>
<sequence length="1367" mass="152453">MAQVNSPPQSSGTDNFDHPTVTAAEINPIERFNELLASFTNPEERNRQKYQQSLICLLQRYLNHLSNDERTDLLHRFGAALSQRENQDIDIPLLLKIMSSDEDVITLFHSSGLSHSIFEQIQLDPSNNRHLSNINQLSRISPLVSIGTLSEDMSSFIQSFFHDPLPYLGNNVRTHRSSVLTFVDILCNEFLACAIIGCDEAVSEIIVTNYPSLATLVSNPRIETQSTTNTYYLIQRIVKITHNNPDPVERIAAIITYLSNWTLLQGNDDGIGRMDFLSQCLQHTATFLNDHPNHIDSFLERIANSPSLSNTFIRHDLRLGLIFALSQSSSPLFPKLCEPVLDPKFRLHTLLTPRSFTNPASSFFRLASTNPVFFSRLVETHAETILNITLPTQVSTVRVVSNEPSEPRCLDFGRVTPNWIVLLNTIADVMLDLKQHREAYNSIPSALLTLLILFAASTSDDLSTAAVSIFSRKFGLSTPHTEALLFATPTTFPMSDAFTPRHPPLLGDSNHKKGPWLSICAEAGFILKYNSHVTFVRVFGVHFAGCLVNALHSTTSLPHSFPFFSPELCGLSQQPNVWNDPSRPSALTALTTLATIEVNLACHSQMYPLTQNPACDEQRDNTFVHLFPFFGTESQTQFLSSFNTFYRSKESEIHKSLDRVVECLVEMATVNSYNTPIALLTNMKQVARFLCFINPETHSLERFPKHTSSLEQSIIEKMKTAEGEERWHLVTQLAVVSRDDPDLVKELMKAENDAQALLVLSVPTIRSTPRPSFPIVKNPPGFDRLVELAGHLDNLPLVAAALAHIADTVDELKLPPLAVRMYQIKPHQLRELVFSTLPAIAPLRREQVEEGCVVGKDETTSLIVDSCMKILLVLMTVDSFDTTPLIDFLISLSMTTDLTLLRSILLVLQKIEERTQNTATPFSISTATAPFRGIHQSSATPQPLPTILSSVLLSASLDDLLHPTQQNRPQTLSPFYERPVHTETPISPHQAVHVLNENLICDIAKETAEIVCLILKERRTSFSRTRTHDVSLGRTLNKIDKQTTPQQLVFAFYLIFCQAISQSIPASTFLQLAPYSTRILKTVVPLSTDRTEIRSGQNDLARLLKVLAALFQSLIHTTTPSSLSTLPLSSLLSILSIALVRLDRIPLWLNLLDRFCKLFEPTKNGCNPQMKQIVHTLCEEGMEDRSDFAVDSFSFLLLNRWNGANAPRPVDRTLHDPFIRRALPIDRINGPRGAIARPVIRPPNLPPPQLIPPRGAVGRPLPQPLNNPPAPINPQFGVLRHPFGDFGGDAFPRPLDGMLGPPLPRMGQVNRQAGMGGIDGVRHPPFGRFPRPRFDGDIIPFGPDNPPPPVRPELDNQSAPSNSDQWT</sequence>
<accession>A0ABQ9XVK2</accession>
<dbReference type="Proteomes" id="UP001281761">
    <property type="component" value="Unassembled WGS sequence"/>
</dbReference>